<dbReference type="KEGG" id="schk:GII14_07110"/>
<name>A0A6G7LQQ3_9GAMM</name>
<dbReference type="EMBL" id="CP045857">
    <property type="protein sequence ID" value="QIJ03975.1"/>
    <property type="molecule type" value="Genomic_DNA"/>
</dbReference>
<protein>
    <submittedName>
        <fullName evidence="1">Uncharacterized protein</fullName>
    </submittedName>
</protein>
<evidence type="ECO:0000313" key="2">
    <source>
        <dbReference type="Proteomes" id="UP000502117"/>
    </source>
</evidence>
<organism evidence="1 2">
    <name type="scientific">Shewanella chilikensis</name>
    <dbReference type="NCBI Taxonomy" id="558541"/>
    <lineage>
        <taxon>Bacteria</taxon>
        <taxon>Pseudomonadati</taxon>
        <taxon>Pseudomonadota</taxon>
        <taxon>Gammaproteobacteria</taxon>
        <taxon>Alteromonadales</taxon>
        <taxon>Shewanellaceae</taxon>
        <taxon>Shewanella</taxon>
    </lineage>
</organism>
<dbReference type="RefSeq" id="WP_165564756.1">
    <property type="nucleotide sequence ID" value="NZ_CP045857.1"/>
</dbReference>
<dbReference type="Proteomes" id="UP000502117">
    <property type="component" value="Chromosome"/>
</dbReference>
<dbReference type="AlphaFoldDB" id="A0A6G7LQQ3"/>
<gene>
    <name evidence="1" type="ORF">GII14_07110</name>
</gene>
<reference evidence="1 2" key="1">
    <citation type="submission" date="2019-11" db="EMBL/GenBank/DDBJ databases">
        <title>Complete Genome Sequence of Shewanella chilikensis Strain DC57, Isolated from Corroded Seal Rings at a floating production facility in Australia.</title>
        <authorList>
            <person name="Salgar-Chaparro S.J."/>
            <person name="Castillo-Villamizar G.A."/>
            <person name="Poehlein A."/>
            <person name="Daniel R."/>
            <person name="Machuca L."/>
        </authorList>
    </citation>
    <scope>NUCLEOTIDE SEQUENCE [LARGE SCALE GENOMIC DNA]</scope>
    <source>
        <strain evidence="1 2">DC57</strain>
    </source>
</reference>
<accession>A0A6G7LQQ3</accession>
<proteinExistence type="predicted"/>
<evidence type="ECO:0000313" key="1">
    <source>
        <dbReference type="EMBL" id="QIJ03975.1"/>
    </source>
</evidence>
<sequence length="61" mass="6927">MIKANTLQRPVELGLDLVVDFAQCTRLFFAEPFVNILSSKGPFGVERIENPTSRMKNCMPR</sequence>